<gene>
    <name evidence="1" type="ORF">Pla110_28760</name>
</gene>
<reference evidence="1 2" key="1">
    <citation type="submission" date="2019-02" db="EMBL/GenBank/DDBJ databases">
        <title>Deep-cultivation of Planctomycetes and their phenomic and genomic characterization uncovers novel biology.</title>
        <authorList>
            <person name="Wiegand S."/>
            <person name="Jogler M."/>
            <person name="Boedeker C."/>
            <person name="Pinto D."/>
            <person name="Vollmers J."/>
            <person name="Rivas-Marin E."/>
            <person name="Kohn T."/>
            <person name="Peeters S.H."/>
            <person name="Heuer A."/>
            <person name="Rast P."/>
            <person name="Oberbeckmann S."/>
            <person name="Bunk B."/>
            <person name="Jeske O."/>
            <person name="Meyerdierks A."/>
            <person name="Storesund J.E."/>
            <person name="Kallscheuer N."/>
            <person name="Luecker S."/>
            <person name="Lage O.M."/>
            <person name="Pohl T."/>
            <person name="Merkel B.J."/>
            <person name="Hornburger P."/>
            <person name="Mueller R.-W."/>
            <person name="Bruemmer F."/>
            <person name="Labrenz M."/>
            <person name="Spormann A.M."/>
            <person name="Op den Camp H."/>
            <person name="Overmann J."/>
            <person name="Amann R."/>
            <person name="Jetten M.S.M."/>
            <person name="Mascher T."/>
            <person name="Medema M.H."/>
            <person name="Devos D.P."/>
            <person name="Kaster A.-K."/>
            <person name="Ovreas L."/>
            <person name="Rohde M."/>
            <person name="Galperin M.Y."/>
            <person name="Jogler C."/>
        </authorList>
    </citation>
    <scope>NUCLEOTIDE SEQUENCE [LARGE SCALE GENOMIC DNA]</scope>
    <source>
        <strain evidence="1 2">Pla110</strain>
    </source>
</reference>
<accession>A0A518CPI7</accession>
<name>A0A518CPI7_9PLAN</name>
<dbReference type="KEGG" id="plon:Pla110_28760"/>
<protein>
    <submittedName>
        <fullName evidence="1">Uncharacterized protein</fullName>
    </submittedName>
</protein>
<dbReference type="Proteomes" id="UP000317178">
    <property type="component" value="Chromosome"/>
</dbReference>
<dbReference type="AlphaFoldDB" id="A0A518CPI7"/>
<organism evidence="1 2">
    <name type="scientific">Polystyrenella longa</name>
    <dbReference type="NCBI Taxonomy" id="2528007"/>
    <lineage>
        <taxon>Bacteria</taxon>
        <taxon>Pseudomonadati</taxon>
        <taxon>Planctomycetota</taxon>
        <taxon>Planctomycetia</taxon>
        <taxon>Planctomycetales</taxon>
        <taxon>Planctomycetaceae</taxon>
        <taxon>Polystyrenella</taxon>
    </lineage>
</organism>
<keyword evidence="2" id="KW-1185">Reference proteome</keyword>
<proteinExistence type="predicted"/>
<dbReference type="EMBL" id="CP036281">
    <property type="protein sequence ID" value="QDU81139.1"/>
    <property type="molecule type" value="Genomic_DNA"/>
</dbReference>
<sequence>MKVKSKAGKALVLRRQTHRRFFRLGVYQAESNGPNHAVSPRPRKARILQSQRKNGLSDKLRQVNTALSVKKQGDLARLIESPRPLPL</sequence>
<evidence type="ECO:0000313" key="2">
    <source>
        <dbReference type="Proteomes" id="UP000317178"/>
    </source>
</evidence>
<evidence type="ECO:0000313" key="1">
    <source>
        <dbReference type="EMBL" id="QDU81139.1"/>
    </source>
</evidence>